<keyword evidence="1" id="KW-1133">Transmembrane helix</keyword>
<dbReference type="RefSeq" id="XP_046012328.1">
    <property type="nucleotide sequence ID" value="XM_046153814.1"/>
</dbReference>
<evidence type="ECO:0000313" key="3">
    <source>
        <dbReference type="Proteomes" id="UP000756346"/>
    </source>
</evidence>
<protein>
    <submittedName>
        <fullName evidence="2">Uncharacterized protein</fullName>
    </submittedName>
</protein>
<dbReference type="AlphaFoldDB" id="A0A9P9BQA5"/>
<reference evidence="2" key="1">
    <citation type="journal article" date="2021" name="Nat. Commun.">
        <title>Genetic determinants of endophytism in the Arabidopsis root mycobiome.</title>
        <authorList>
            <person name="Mesny F."/>
            <person name="Miyauchi S."/>
            <person name="Thiergart T."/>
            <person name="Pickel B."/>
            <person name="Atanasova L."/>
            <person name="Karlsson M."/>
            <person name="Huettel B."/>
            <person name="Barry K.W."/>
            <person name="Haridas S."/>
            <person name="Chen C."/>
            <person name="Bauer D."/>
            <person name="Andreopoulos W."/>
            <person name="Pangilinan J."/>
            <person name="LaButti K."/>
            <person name="Riley R."/>
            <person name="Lipzen A."/>
            <person name="Clum A."/>
            <person name="Drula E."/>
            <person name="Henrissat B."/>
            <person name="Kohler A."/>
            <person name="Grigoriev I.V."/>
            <person name="Martin F.M."/>
            <person name="Hacquard S."/>
        </authorList>
    </citation>
    <scope>NUCLEOTIDE SEQUENCE</scope>
    <source>
        <strain evidence="2">MPI-CAGE-CH-0230</strain>
    </source>
</reference>
<keyword evidence="1" id="KW-0812">Transmembrane</keyword>
<evidence type="ECO:0000313" key="2">
    <source>
        <dbReference type="EMBL" id="KAH7030648.1"/>
    </source>
</evidence>
<evidence type="ECO:0000256" key="1">
    <source>
        <dbReference type="SAM" id="Phobius"/>
    </source>
</evidence>
<name>A0A9P9BQA5_9PEZI</name>
<organism evidence="2 3">
    <name type="scientific">Microdochium trichocladiopsis</name>
    <dbReference type="NCBI Taxonomy" id="1682393"/>
    <lineage>
        <taxon>Eukaryota</taxon>
        <taxon>Fungi</taxon>
        <taxon>Dikarya</taxon>
        <taxon>Ascomycota</taxon>
        <taxon>Pezizomycotina</taxon>
        <taxon>Sordariomycetes</taxon>
        <taxon>Xylariomycetidae</taxon>
        <taxon>Xylariales</taxon>
        <taxon>Microdochiaceae</taxon>
        <taxon>Microdochium</taxon>
    </lineage>
</organism>
<keyword evidence="3" id="KW-1185">Reference proteome</keyword>
<dbReference type="Proteomes" id="UP000756346">
    <property type="component" value="Unassembled WGS sequence"/>
</dbReference>
<sequence length="179" mass="19329">MDSNTHSRAIVDACMLGGWHSPNYSAIPHVPHIGFAGNDPTDERLVKCCAPVPVNYQPPCTLWCALNPLEAPGEYFYACLAKEGVVLQSAFGSGGHSPTSSKQPAKHPGSWSGEAGSTITPLRIVALVLAIAGGLGLAFAVVQWRSWRWRKADFGGIRKPWWQGTLRDIDIALPAVEQR</sequence>
<dbReference type="GeneID" id="70183360"/>
<accession>A0A9P9BQA5</accession>
<keyword evidence="1" id="KW-0472">Membrane</keyword>
<dbReference type="EMBL" id="JAGTJQ010000005">
    <property type="protein sequence ID" value="KAH7030648.1"/>
    <property type="molecule type" value="Genomic_DNA"/>
</dbReference>
<gene>
    <name evidence="2" type="ORF">B0I36DRAFT_322176</name>
</gene>
<comment type="caution">
    <text evidence="2">The sequence shown here is derived from an EMBL/GenBank/DDBJ whole genome shotgun (WGS) entry which is preliminary data.</text>
</comment>
<proteinExistence type="predicted"/>
<feature type="transmembrane region" description="Helical" evidence="1">
    <location>
        <begin position="124"/>
        <end position="142"/>
    </location>
</feature>